<dbReference type="GO" id="GO:0019836">
    <property type="term" value="P:symbiont-mediated hemolysis of host erythrocyte"/>
    <property type="evidence" value="ECO:0007669"/>
    <property type="project" value="InterPro"/>
</dbReference>
<dbReference type="Gene3D" id="2.60.270.50">
    <property type="match status" value="1"/>
</dbReference>
<dbReference type="Proteomes" id="UP000807306">
    <property type="component" value="Unassembled WGS sequence"/>
</dbReference>
<dbReference type="EMBL" id="MU157882">
    <property type="protein sequence ID" value="KAF9525573.1"/>
    <property type="molecule type" value="Genomic_DNA"/>
</dbReference>
<sequence length="147" mass="16396">MSDQSNLQPRAYAQWVSINNFNYSTTAPPIVIKNVSVKWGKFYQEGNKDKEIPVSAIQNKVIYGGESFKIYACGRENASSGTESSYELFDKNSDKIIRRVYLDCPWGSKKNTFTTSGDNSNWISQQDGGNYDSGALGDIKLTLVKLS</sequence>
<comment type="similarity">
    <text evidence="1">Belongs to the aegerolysin family.</text>
</comment>
<gene>
    <name evidence="2" type="ORF">CPB83DRAFT_838031</name>
</gene>
<protein>
    <submittedName>
        <fullName evidence="2">Aegerolysin aa-Pri1</fullName>
    </submittedName>
</protein>
<dbReference type="AlphaFoldDB" id="A0A9P6JM71"/>
<accession>A0A9P6JM71</accession>
<dbReference type="InterPro" id="IPR009413">
    <property type="entry name" value="Aegerolysin-typ"/>
</dbReference>
<comment type="caution">
    <text evidence="2">The sequence shown here is derived from an EMBL/GenBank/DDBJ whole genome shotgun (WGS) entry which is preliminary data.</text>
</comment>
<name>A0A9P6JM71_9AGAR</name>
<dbReference type="PIRSF" id="PIRSF007951">
    <property type="entry name" value="Hemolysin, aegerolysin type"/>
    <property type="match status" value="1"/>
</dbReference>
<dbReference type="Pfam" id="PF06355">
    <property type="entry name" value="Aegerolysin"/>
    <property type="match status" value="1"/>
</dbReference>
<evidence type="ECO:0000256" key="1">
    <source>
        <dbReference type="ARBA" id="ARBA00010795"/>
    </source>
</evidence>
<dbReference type="OrthoDB" id="2727348at2759"/>
<organism evidence="2 3">
    <name type="scientific">Crepidotus variabilis</name>
    <dbReference type="NCBI Taxonomy" id="179855"/>
    <lineage>
        <taxon>Eukaryota</taxon>
        <taxon>Fungi</taxon>
        <taxon>Dikarya</taxon>
        <taxon>Basidiomycota</taxon>
        <taxon>Agaricomycotina</taxon>
        <taxon>Agaricomycetes</taxon>
        <taxon>Agaricomycetidae</taxon>
        <taxon>Agaricales</taxon>
        <taxon>Agaricineae</taxon>
        <taxon>Crepidotaceae</taxon>
        <taxon>Crepidotus</taxon>
    </lineage>
</organism>
<proteinExistence type="inferred from homology"/>
<reference evidence="2" key="1">
    <citation type="submission" date="2020-11" db="EMBL/GenBank/DDBJ databases">
        <authorList>
            <consortium name="DOE Joint Genome Institute"/>
            <person name="Ahrendt S."/>
            <person name="Riley R."/>
            <person name="Andreopoulos W."/>
            <person name="Labutti K."/>
            <person name="Pangilinan J."/>
            <person name="Ruiz-Duenas F.J."/>
            <person name="Barrasa J.M."/>
            <person name="Sanchez-Garcia M."/>
            <person name="Camarero S."/>
            <person name="Miyauchi S."/>
            <person name="Serrano A."/>
            <person name="Linde D."/>
            <person name="Babiker R."/>
            <person name="Drula E."/>
            <person name="Ayuso-Fernandez I."/>
            <person name="Pacheco R."/>
            <person name="Padilla G."/>
            <person name="Ferreira P."/>
            <person name="Barriuso J."/>
            <person name="Kellner H."/>
            <person name="Castanera R."/>
            <person name="Alfaro M."/>
            <person name="Ramirez L."/>
            <person name="Pisabarro A.G."/>
            <person name="Kuo A."/>
            <person name="Tritt A."/>
            <person name="Lipzen A."/>
            <person name="He G."/>
            <person name="Yan M."/>
            <person name="Ng V."/>
            <person name="Cullen D."/>
            <person name="Martin F."/>
            <person name="Rosso M.-N."/>
            <person name="Henrissat B."/>
            <person name="Hibbett D."/>
            <person name="Martinez A.T."/>
            <person name="Grigoriev I.V."/>
        </authorList>
    </citation>
    <scope>NUCLEOTIDE SEQUENCE</scope>
    <source>
        <strain evidence="2">CBS 506.95</strain>
    </source>
</reference>
<keyword evidence="3" id="KW-1185">Reference proteome</keyword>
<evidence type="ECO:0000313" key="3">
    <source>
        <dbReference type="Proteomes" id="UP000807306"/>
    </source>
</evidence>
<evidence type="ECO:0000313" key="2">
    <source>
        <dbReference type="EMBL" id="KAF9525573.1"/>
    </source>
</evidence>